<dbReference type="Proteomes" id="UP001218218">
    <property type="component" value="Unassembled WGS sequence"/>
</dbReference>
<evidence type="ECO:0000256" key="1">
    <source>
        <dbReference type="SAM" id="MobiDB-lite"/>
    </source>
</evidence>
<organism evidence="3 4">
    <name type="scientific">Mycena albidolilacea</name>
    <dbReference type="NCBI Taxonomy" id="1033008"/>
    <lineage>
        <taxon>Eukaryota</taxon>
        <taxon>Fungi</taxon>
        <taxon>Dikarya</taxon>
        <taxon>Basidiomycota</taxon>
        <taxon>Agaricomycotina</taxon>
        <taxon>Agaricomycetes</taxon>
        <taxon>Agaricomycetidae</taxon>
        <taxon>Agaricales</taxon>
        <taxon>Marasmiineae</taxon>
        <taxon>Mycenaceae</taxon>
        <taxon>Mycena</taxon>
    </lineage>
</organism>
<protein>
    <submittedName>
        <fullName evidence="3">Uncharacterized protein</fullName>
    </submittedName>
</protein>
<gene>
    <name evidence="3" type="ORF">DFH08DRAFT_1090198</name>
</gene>
<sequence length="239" mass="25642">PIPAHIRATPAANAGRVPLFGFASGLLFLAGCSYVYLAPRTSLDVSERWGPPHARSQRPIDEILSTPLRPHQGENVPQLYLLHINGTQPPLPSAGGVSGAFGEWSWEGEEGVVPRVGEECGGQTGSSPIIILFILPSPLDKPDARDSETTINKAIPTPTRRVGQTHPVPVISTAFVTTALQPSVYPSPTTQVSQSQHSIPSRSATTASTARAAARTKPQYWILNPPFSRYGRVRLFGVE</sequence>
<evidence type="ECO:0000313" key="3">
    <source>
        <dbReference type="EMBL" id="KAJ7301464.1"/>
    </source>
</evidence>
<accession>A0AAD7E7T7</accession>
<proteinExistence type="predicted"/>
<keyword evidence="2" id="KW-1133">Transmembrane helix</keyword>
<evidence type="ECO:0000256" key="2">
    <source>
        <dbReference type="SAM" id="Phobius"/>
    </source>
</evidence>
<comment type="caution">
    <text evidence="3">The sequence shown here is derived from an EMBL/GenBank/DDBJ whole genome shotgun (WGS) entry which is preliminary data.</text>
</comment>
<dbReference type="AlphaFoldDB" id="A0AAD7E7T7"/>
<feature type="non-terminal residue" evidence="3">
    <location>
        <position position="239"/>
    </location>
</feature>
<reference evidence="3" key="1">
    <citation type="submission" date="2023-03" db="EMBL/GenBank/DDBJ databases">
        <title>Massive genome expansion in bonnet fungi (Mycena s.s.) driven by repeated elements and novel gene families across ecological guilds.</title>
        <authorList>
            <consortium name="Lawrence Berkeley National Laboratory"/>
            <person name="Harder C.B."/>
            <person name="Miyauchi S."/>
            <person name="Viragh M."/>
            <person name="Kuo A."/>
            <person name="Thoen E."/>
            <person name="Andreopoulos B."/>
            <person name="Lu D."/>
            <person name="Skrede I."/>
            <person name="Drula E."/>
            <person name="Henrissat B."/>
            <person name="Morin E."/>
            <person name="Kohler A."/>
            <person name="Barry K."/>
            <person name="LaButti K."/>
            <person name="Morin E."/>
            <person name="Salamov A."/>
            <person name="Lipzen A."/>
            <person name="Mereny Z."/>
            <person name="Hegedus B."/>
            <person name="Baldrian P."/>
            <person name="Stursova M."/>
            <person name="Weitz H."/>
            <person name="Taylor A."/>
            <person name="Grigoriev I.V."/>
            <person name="Nagy L.G."/>
            <person name="Martin F."/>
            <person name="Kauserud H."/>
        </authorList>
    </citation>
    <scope>NUCLEOTIDE SEQUENCE</scope>
    <source>
        <strain evidence="3">CBHHK002</strain>
    </source>
</reference>
<dbReference type="EMBL" id="JARIHO010000134">
    <property type="protein sequence ID" value="KAJ7301464.1"/>
    <property type="molecule type" value="Genomic_DNA"/>
</dbReference>
<name>A0AAD7E7T7_9AGAR</name>
<feature type="compositionally biased region" description="Low complexity" evidence="1">
    <location>
        <begin position="201"/>
        <end position="211"/>
    </location>
</feature>
<feature type="region of interest" description="Disordered" evidence="1">
    <location>
        <begin position="187"/>
        <end position="211"/>
    </location>
</feature>
<feature type="transmembrane region" description="Helical" evidence="2">
    <location>
        <begin position="19"/>
        <end position="38"/>
    </location>
</feature>
<feature type="compositionally biased region" description="Polar residues" evidence="1">
    <location>
        <begin position="187"/>
        <end position="200"/>
    </location>
</feature>
<keyword evidence="2" id="KW-0812">Transmembrane</keyword>
<keyword evidence="4" id="KW-1185">Reference proteome</keyword>
<keyword evidence="2" id="KW-0472">Membrane</keyword>
<evidence type="ECO:0000313" key="4">
    <source>
        <dbReference type="Proteomes" id="UP001218218"/>
    </source>
</evidence>